<gene>
    <name evidence="1" type="ORF">BT62DRAFT_999727</name>
</gene>
<keyword evidence="2" id="KW-1185">Reference proteome</keyword>
<name>A0A9P7W3I6_9AGAR</name>
<organism evidence="1 2">
    <name type="scientific">Guyanagaster necrorhizus</name>
    <dbReference type="NCBI Taxonomy" id="856835"/>
    <lineage>
        <taxon>Eukaryota</taxon>
        <taxon>Fungi</taxon>
        <taxon>Dikarya</taxon>
        <taxon>Basidiomycota</taxon>
        <taxon>Agaricomycotina</taxon>
        <taxon>Agaricomycetes</taxon>
        <taxon>Agaricomycetidae</taxon>
        <taxon>Agaricales</taxon>
        <taxon>Marasmiineae</taxon>
        <taxon>Physalacriaceae</taxon>
        <taxon>Guyanagaster</taxon>
    </lineage>
</organism>
<dbReference type="EMBL" id="MU250524">
    <property type="protein sequence ID" value="KAG7451978.1"/>
    <property type="molecule type" value="Genomic_DNA"/>
</dbReference>
<reference evidence="1" key="1">
    <citation type="submission" date="2020-11" db="EMBL/GenBank/DDBJ databases">
        <title>Adaptations for nitrogen fixation in a non-lichenized fungal sporocarp promotes dispersal by wood-feeding termites.</title>
        <authorList>
            <consortium name="DOE Joint Genome Institute"/>
            <person name="Koch R.A."/>
            <person name="Yoon G."/>
            <person name="Arayal U."/>
            <person name="Lail K."/>
            <person name="Amirebrahimi M."/>
            <person name="Labutti K."/>
            <person name="Lipzen A."/>
            <person name="Riley R."/>
            <person name="Barry K."/>
            <person name="Henrissat B."/>
            <person name="Grigoriev I.V."/>
            <person name="Herr J.R."/>
            <person name="Aime M.C."/>
        </authorList>
    </citation>
    <scope>NUCLEOTIDE SEQUENCE</scope>
    <source>
        <strain evidence="1">MCA 3950</strain>
    </source>
</reference>
<dbReference type="OrthoDB" id="10545143at2759"/>
<accession>A0A9P7W3I6</accession>
<dbReference type="Proteomes" id="UP000812287">
    <property type="component" value="Unassembled WGS sequence"/>
</dbReference>
<evidence type="ECO:0000313" key="1">
    <source>
        <dbReference type="EMBL" id="KAG7451978.1"/>
    </source>
</evidence>
<dbReference type="AlphaFoldDB" id="A0A9P7W3I6"/>
<protein>
    <submittedName>
        <fullName evidence="1">Uncharacterized protein</fullName>
    </submittedName>
</protein>
<comment type="caution">
    <text evidence="1">The sequence shown here is derived from an EMBL/GenBank/DDBJ whole genome shotgun (WGS) entry which is preliminary data.</text>
</comment>
<dbReference type="RefSeq" id="XP_043045478.1">
    <property type="nucleotide sequence ID" value="XM_043190840.1"/>
</dbReference>
<evidence type="ECO:0000313" key="2">
    <source>
        <dbReference type="Proteomes" id="UP000812287"/>
    </source>
</evidence>
<proteinExistence type="predicted"/>
<dbReference type="GeneID" id="66113137"/>
<dbReference type="SUPFAM" id="SSF52047">
    <property type="entry name" value="RNI-like"/>
    <property type="match status" value="1"/>
</dbReference>
<sequence>MKSLPLDQHYPKELLTILSSFTYAPNLRHLRFSHITHLRTSVLREGDGPRRPIIKVLRLCTNLEELIERSVRRLEPDPIFPPTLQKLLPRLSRFFACSGSQLQTLDILHNGGLHGPIGSTVLIPSPALQIRSLSDNDKDPSRRDFYRKGRDELLVKIIDRRWRDSGLSRVRIRYNEAGITSSVGTKTASRNLSCIDHLKSLKVEGLDISILVKGNTKIPYDLLEDSA</sequence>